<dbReference type="SMART" id="SM00575">
    <property type="entry name" value="ZnF_PMZ"/>
    <property type="match status" value="1"/>
</dbReference>
<proteinExistence type="inferred from homology"/>
<keyword evidence="2 6" id="KW-0479">Metal-binding</keyword>
<accession>A0A2H5QD85</accession>
<dbReference type="InterPro" id="IPR031052">
    <property type="entry name" value="FHY3/FAR1"/>
</dbReference>
<dbReference type="InterPro" id="IPR006564">
    <property type="entry name" value="Znf_PMZ"/>
</dbReference>
<comment type="caution">
    <text evidence="8">The sequence shown here is derived from an EMBL/GenBank/DDBJ whole genome shotgun (WGS) entry which is preliminary data.</text>
</comment>
<evidence type="ECO:0000256" key="3">
    <source>
        <dbReference type="ARBA" id="ARBA00022771"/>
    </source>
</evidence>
<keyword evidence="3 5" id="KW-0863">Zinc-finger</keyword>
<dbReference type="Pfam" id="PF04434">
    <property type="entry name" value="SWIM"/>
    <property type="match status" value="1"/>
</dbReference>
<comment type="function">
    <text evidence="6">Putative transcription activator involved in regulating light control of development.</text>
</comment>
<keyword evidence="9" id="KW-1185">Reference proteome</keyword>
<keyword evidence="4 6" id="KW-0862">Zinc</keyword>
<evidence type="ECO:0000256" key="1">
    <source>
        <dbReference type="ARBA" id="ARBA00005889"/>
    </source>
</evidence>
<evidence type="ECO:0000313" key="9">
    <source>
        <dbReference type="Proteomes" id="UP000236630"/>
    </source>
</evidence>
<dbReference type="EMBL" id="BDQV01000313">
    <property type="protein sequence ID" value="GAY62607.1"/>
    <property type="molecule type" value="Genomic_DNA"/>
</dbReference>
<reference evidence="8 9" key="1">
    <citation type="journal article" date="2017" name="Front. Genet.">
        <title>Draft sequencing of the heterozygous diploid genome of Satsuma (Citrus unshiu Marc.) using a hybrid assembly approach.</title>
        <authorList>
            <person name="Shimizu T."/>
            <person name="Tanizawa Y."/>
            <person name="Mochizuki T."/>
            <person name="Nagasaki H."/>
            <person name="Yoshioka T."/>
            <person name="Toyoda A."/>
            <person name="Fujiyama A."/>
            <person name="Kaminuma E."/>
            <person name="Nakamura Y."/>
        </authorList>
    </citation>
    <scope>NUCLEOTIDE SEQUENCE [LARGE SCALE GENOMIC DNA]</scope>
    <source>
        <strain evidence="9">cv. Miyagawa wase</strain>
    </source>
</reference>
<dbReference type="GO" id="GO:0006355">
    <property type="term" value="P:regulation of DNA-templated transcription"/>
    <property type="evidence" value="ECO:0007669"/>
    <property type="project" value="UniProtKB-UniRule"/>
</dbReference>
<evidence type="ECO:0000259" key="7">
    <source>
        <dbReference type="PROSITE" id="PS50966"/>
    </source>
</evidence>
<evidence type="ECO:0000256" key="6">
    <source>
        <dbReference type="RuleBase" id="RU367018"/>
    </source>
</evidence>
<dbReference type="PROSITE" id="PS50966">
    <property type="entry name" value="ZF_SWIM"/>
    <property type="match status" value="1"/>
</dbReference>
<dbReference type="InterPro" id="IPR007527">
    <property type="entry name" value="Znf_SWIM"/>
</dbReference>
<dbReference type="GO" id="GO:0005634">
    <property type="term" value="C:nucleus"/>
    <property type="evidence" value="ECO:0007669"/>
    <property type="project" value="UniProtKB-SubCell"/>
</dbReference>
<dbReference type="Proteomes" id="UP000236630">
    <property type="component" value="Unassembled WGS sequence"/>
</dbReference>
<evidence type="ECO:0000256" key="5">
    <source>
        <dbReference type="PROSITE-ProRule" id="PRU00325"/>
    </source>
</evidence>
<evidence type="ECO:0000256" key="4">
    <source>
        <dbReference type="ARBA" id="ARBA00022833"/>
    </source>
</evidence>
<sequence length="499" mass="55961">MTQCVSRYEMERQVEEVYTISKFKEFQEELTALMYCDISDSVGSIYQIIESFGQGRRGFFEVVFEEAECEVTCICSKFQFRGILCRHALAVLIRNLVELLPERYILSRWRKDVRRCYNIASDDENSYKTVLDWIEKTMKDLPKQIHCESVGKTNTGGASCSSNKRINSESVERTVIGEVSCGNNNVQLALNDPVVTRRKGRPPCLKKESSIRKKSVQKNKFAQKNKVPMYQSQFGGSNIYQSFPYNWHTQPVPPYTSQLHYSSPSMTYQGSQSTDGFAVSANISSYVKGSPQTLPSCAVVAELIRNQQWKEEVIAQHFMKDEAATILSIPLPKSPQPDQLIWHYDKHGNYSVKSGYQIALKLKFTETASSSDNSKTHWDVIWAKEIPQKIKDLEVNSLLSAYQMSGSAGYVKCSPGASNKQKKGRNKADNCVMLVYLTPPPNGWFKVNVDVAIKLSDQTAGLGVIIRDSGGKAVAAAVQKVSFRGDVVYMEAAAVNLGI</sequence>
<organism evidence="8 9">
    <name type="scientific">Citrus unshiu</name>
    <name type="common">Satsuma mandarin</name>
    <name type="synonym">Citrus nobilis var. unshiu</name>
    <dbReference type="NCBI Taxonomy" id="55188"/>
    <lineage>
        <taxon>Eukaryota</taxon>
        <taxon>Viridiplantae</taxon>
        <taxon>Streptophyta</taxon>
        <taxon>Embryophyta</taxon>
        <taxon>Tracheophyta</taxon>
        <taxon>Spermatophyta</taxon>
        <taxon>Magnoliopsida</taxon>
        <taxon>eudicotyledons</taxon>
        <taxon>Gunneridae</taxon>
        <taxon>Pentapetalae</taxon>
        <taxon>rosids</taxon>
        <taxon>malvids</taxon>
        <taxon>Sapindales</taxon>
        <taxon>Rutaceae</taxon>
        <taxon>Aurantioideae</taxon>
        <taxon>Citrus</taxon>
    </lineage>
</organism>
<protein>
    <recommendedName>
        <fullName evidence="6">Protein FAR1-RELATED SEQUENCE</fullName>
    </recommendedName>
</protein>
<comment type="similarity">
    <text evidence="1 6">Belongs to the FHY3/FAR1 family.</text>
</comment>
<dbReference type="GO" id="GO:0008270">
    <property type="term" value="F:zinc ion binding"/>
    <property type="evidence" value="ECO:0007669"/>
    <property type="project" value="UniProtKB-UniRule"/>
</dbReference>
<dbReference type="PANTHER" id="PTHR31669">
    <property type="entry name" value="PROTEIN FAR1-RELATED SEQUENCE 10-RELATED"/>
    <property type="match status" value="1"/>
</dbReference>
<dbReference type="AlphaFoldDB" id="A0A2H5QD85"/>
<evidence type="ECO:0000256" key="2">
    <source>
        <dbReference type="ARBA" id="ARBA00022723"/>
    </source>
</evidence>
<comment type="subcellular location">
    <subcellularLocation>
        <location evidence="6">Nucleus</location>
    </subcellularLocation>
</comment>
<feature type="domain" description="SWIM-type" evidence="7">
    <location>
        <begin position="60"/>
        <end position="96"/>
    </location>
</feature>
<keyword evidence="6" id="KW-0539">Nucleus</keyword>
<dbReference type="PANTHER" id="PTHR31669:SF283">
    <property type="entry name" value="PROTEIN FAR1-RELATED SEQUENCE"/>
    <property type="match status" value="1"/>
</dbReference>
<name>A0A2H5QD85_CITUN</name>
<gene>
    <name evidence="8" type="ORF">CUMW_219180</name>
</gene>
<evidence type="ECO:0000313" key="8">
    <source>
        <dbReference type="EMBL" id="GAY62607.1"/>
    </source>
</evidence>